<sequence>MLNYEFVDSYIVFEDQLRKNPPFVRRVKLPTRSNVLSGTPLIDKLRGKTLKTPGIKSIQREVRMDHHIPAYLDCLNDEELGRYAFTTIHDFAAFRNWRAHRLAKRDNPYACNFMRYKRAPIVIFVCKKPRPDATGELSDNEKSMLLYGKNLEKYASIDPMFGAINLSWVAYHAPFIKTCVALHDYGVIKEVKTLNVQKQETKDILQAADRDWESMARQFWEKIFKSGNLSSFIDVASAILRMDCRIYEISRYG</sequence>
<comment type="caution">
    <text evidence="1">The sequence shown here is derived from an EMBL/GenBank/DDBJ whole genome shotgun (WGS) entry which is preliminary data.</text>
</comment>
<keyword evidence="2" id="KW-1185">Reference proteome</keyword>
<organism evidence="1 2">
    <name type="scientific">Mesorhabditis spiculigera</name>
    <dbReference type="NCBI Taxonomy" id="96644"/>
    <lineage>
        <taxon>Eukaryota</taxon>
        <taxon>Metazoa</taxon>
        <taxon>Ecdysozoa</taxon>
        <taxon>Nematoda</taxon>
        <taxon>Chromadorea</taxon>
        <taxon>Rhabditida</taxon>
        <taxon>Rhabditina</taxon>
        <taxon>Rhabditomorpha</taxon>
        <taxon>Rhabditoidea</taxon>
        <taxon>Rhabditidae</taxon>
        <taxon>Mesorhabditinae</taxon>
        <taxon>Mesorhabditis</taxon>
    </lineage>
</organism>
<name>A0AA36G3G9_9BILA</name>
<accession>A0AA36G3G9</accession>
<gene>
    <name evidence="1" type="ORF">MSPICULIGERA_LOCUS10051</name>
</gene>
<feature type="non-terminal residue" evidence="1">
    <location>
        <position position="1"/>
    </location>
</feature>
<proteinExistence type="predicted"/>
<protein>
    <submittedName>
        <fullName evidence="1">Uncharacterized protein</fullName>
    </submittedName>
</protein>
<dbReference type="AlphaFoldDB" id="A0AA36G3G9"/>
<dbReference type="EMBL" id="CATQJA010002575">
    <property type="protein sequence ID" value="CAJ0571649.1"/>
    <property type="molecule type" value="Genomic_DNA"/>
</dbReference>
<dbReference type="Proteomes" id="UP001177023">
    <property type="component" value="Unassembled WGS sequence"/>
</dbReference>
<evidence type="ECO:0000313" key="1">
    <source>
        <dbReference type="EMBL" id="CAJ0571649.1"/>
    </source>
</evidence>
<reference evidence="1" key="1">
    <citation type="submission" date="2023-06" db="EMBL/GenBank/DDBJ databases">
        <authorList>
            <person name="Delattre M."/>
        </authorList>
    </citation>
    <scope>NUCLEOTIDE SEQUENCE</scope>
    <source>
        <strain evidence="1">AF72</strain>
    </source>
</reference>
<evidence type="ECO:0000313" key="2">
    <source>
        <dbReference type="Proteomes" id="UP001177023"/>
    </source>
</evidence>